<dbReference type="RefSeq" id="WP_345687667.1">
    <property type="nucleotide sequence ID" value="NZ_BAABRO010000018.1"/>
</dbReference>
<sequence length="207" mass="23258">MAKRKATTKRKPVESREAKALRAKLAQINGETLTRQQQRDIAWYDKNQADEAISNWCSAVPKGDYCRLSGRQHKLVDDAARLYGLPIGESTIDLRIAITALHDLIAANANRIRGSLDSGDRDELEAEKLRQQIAKLGTEVERLQISLAKDRGDAIPRHDLRQALVAISAAMREYGRAFARISPEARDLWNDTCNAIAEEIETGRLKW</sequence>
<accession>A0ABP9VY54</accession>
<protein>
    <submittedName>
        <fullName evidence="1">Uncharacterized protein</fullName>
    </submittedName>
</protein>
<gene>
    <name evidence="1" type="ORF">Rcae01_05568</name>
</gene>
<comment type="caution">
    <text evidence="1">The sequence shown here is derived from an EMBL/GenBank/DDBJ whole genome shotgun (WGS) entry which is preliminary data.</text>
</comment>
<organism evidence="1 2">
    <name type="scientific">Novipirellula caenicola</name>
    <dbReference type="NCBI Taxonomy" id="1536901"/>
    <lineage>
        <taxon>Bacteria</taxon>
        <taxon>Pseudomonadati</taxon>
        <taxon>Planctomycetota</taxon>
        <taxon>Planctomycetia</taxon>
        <taxon>Pirellulales</taxon>
        <taxon>Pirellulaceae</taxon>
        <taxon>Novipirellula</taxon>
    </lineage>
</organism>
<evidence type="ECO:0000313" key="1">
    <source>
        <dbReference type="EMBL" id="GAA5510062.1"/>
    </source>
</evidence>
<keyword evidence="2" id="KW-1185">Reference proteome</keyword>
<name>A0ABP9VY54_9BACT</name>
<evidence type="ECO:0000313" key="2">
    <source>
        <dbReference type="Proteomes" id="UP001416858"/>
    </source>
</evidence>
<dbReference type="Proteomes" id="UP001416858">
    <property type="component" value="Unassembled WGS sequence"/>
</dbReference>
<dbReference type="EMBL" id="BAABRO010000018">
    <property type="protein sequence ID" value="GAA5510062.1"/>
    <property type="molecule type" value="Genomic_DNA"/>
</dbReference>
<reference evidence="1 2" key="1">
    <citation type="submission" date="2024-02" db="EMBL/GenBank/DDBJ databases">
        <title>Rhodopirellula caenicola NBRC 110016.</title>
        <authorList>
            <person name="Ichikawa N."/>
            <person name="Katano-Makiyama Y."/>
            <person name="Hidaka K."/>
        </authorList>
    </citation>
    <scope>NUCLEOTIDE SEQUENCE [LARGE SCALE GENOMIC DNA]</scope>
    <source>
        <strain evidence="1 2">NBRC 110016</strain>
    </source>
</reference>
<proteinExistence type="predicted"/>